<dbReference type="PANTHER" id="PTHR42852:SF17">
    <property type="entry name" value="THIOREDOXIN-LIKE PROTEIN HI_1115"/>
    <property type="match status" value="1"/>
</dbReference>
<dbReference type="InterPro" id="IPR036249">
    <property type="entry name" value="Thioredoxin-like_sf"/>
</dbReference>
<sequence>MKKLILFALVIFSSISYSQTELPEIILKDLNGKKVTLSELSKDKPVVFSFWATWCTPCMKELDAIKLDYNELQKEIGFELYAIATDDARSKPRVKTEVDGRAWPYTVLLDKKNEIIRYLGNPNIPLTLIVKDNKIVYRHSSFTPGAEEELYEEYKKHI</sequence>
<dbReference type="GO" id="GO:0016209">
    <property type="term" value="F:antioxidant activity"/>
    <property type="evidence" value="ECO:0007669"/>
    <property type="project" value="InterPro"/>
</dbReference>
<dbReference type="CDD" id="cd02966">
    <property type="entry name" value="TlpA_like_family"/>
    <property type="match status" value="1"/>
</dbReference>
<dbReference type="InterPro" id="IPR000866">
    <property type="entry name" value="AhpC/TSA"/>
</dbReference>
<protein>
    <submittedName>
        <fullName evidence="3">Cytochrome c-type biogenesis protein ResA</fullName>
    </submittedName>
</protein>
<dbReference type="PROSITE" id="PS51352">
    <property type="entry name" value="THIOREDOXIN_2"/>
    <property type="match status" value="1"/>
</dbReference>
<reference evidence="3" key="1">
    <citation type="journal article" date="2014" name="Genome Announc.">
        <title>Draft Genome Sequences of Marine Flavobacterium Nonlabens Strains NR17, NR24, NR27, NR32, NR33, and Ara13.</title>
        <authorList>
            <person name="Nakanishi M."/>
            <person name="Meirelles P."/>
            <person name="Suzuki R."/>
            <person name="Takatani N."/>
            <person name="Mino S."/>
            <person name="Suda W."/>
            <person name="Oshima K."/>
            <person name="Hattori M."/>
            <person name="Ohkuma M."/>
            <person name="Hosokawa M."/>
            <person name="Miyashita K."/>
            <person name="Thompson F.L."/>
            <person name="Niwa A."/>
            <person name="Sawabe T."/>
            <person name="Sawabe T."/>
        </authorList>
    </citation>
    <scope>NUCLEOTIDE SEQUENCE [LARGE SCALE GENOMIC DNA]</scope>
    <source>
        <strain evidence="3">JCM 19294</strain>
    </source>
</reference>
<feature type="signal peptide" evidence="1">
    <location>
        <begin position="1"/>
        <end position="18"/>
    </location>
</feature>
<feature type="chain" id="PRO_5001862815" evidence="1">
    <location>
        <begin position="19"/>
        <end position="158"/>
    </location>
</feature>
<feature type="domain" description="Thioredoxin" evidence="2">
    <location>
        <begin position="16"/>
        <end position="158"/>
    </location>
</feature>
<proteinExistence type="predicted"/>
<dbReference type="RefSeq" id="WP_042275877.1">
    <property type="nucleotide sequence ID" value="NZ_BBML01000001.1"/>
</dbReference>
<dbReference type="Proteomes" id="UP000029221">
    <property type="component" value="Unassembled WGS sequence"/>
</dbReference>
<dbReference type="Pfam" id="PF00578">
    <property type="entry name" value="AhpC-TSA"/>
    <property type="match status" value="1"/>
</dbReference>
<dbReference type="InterPro" id="IPR013766">
    <property type="entry name" value="Thioredoxin_domain"/>
</dbReference>
<dbReference type="InterPro" id="IPR050553">
    <property type="entry name" value="Thioredoxin_ResA/DsbE_sf"/>
</dbReference>
<keyword evidence="4" id="KW-1185">Reference proteome</keyword>
<evidence type="ECO:0000313" key="3">
    <source>
        <dbReference type="EMBL" id="GAK95400.1"/>
    </source>
</evidence>
<dbReference type="STRING" id="319236.BST91_00625"/>
<evidence type="ECO:0000259" key="2">
    <source>
        <dbReference type="PROSITE" id="PS51352"/>
    </source>
</evidence>
<dbReference type="GO" id="GO:0016491">
    <property type="term" value="F:oxidoreductase activity"/>
    <property type="evidence" value="ECO:0007669"/>
    <property type="project" value="InterPro"/>
</dbReference>
<accession>A0A090PX87</accession>
<comment type="caution">
    <text evidence="3">The sequence shown here is derived from an EMBL/GenBank/DDBJ whole genome shotgun (WGS) entry which is preliminary data.</text>
</comment>
<evidence type="ECO:0000313" key="4">
    <source>
        <dbReference type="Proteomes" id="UP000029221"/>
    </source>
</evidence>
<evidence type="ECO:0000256" key="1">
    <source>
        <dbReference type="SAM" id="SignalP"/>
    </source>
</evidence>
<dbReference type="PANTHER" id="PTHR42852">
    <property type="entry name" value="THIOL:DISULFIDE INTERCHANGE PROTEIN DSBE"/>
    <property type="match status" value="1"/>
</dbReference>
<dbReference type="eggNOG" id="COG0526">
    <property type="taxonomic scope" value="Bacteria"/>
</dbReference>
<dbReference type="AlphaFoldDB" id="A0A090PX87"/>
<dbReference type="Gene3D" id="3.40.30.10">
    <property type="entry name" value="Glutaredoxin"/>
    <property type="match status" value="1"/>
</dbReference>
<gene>
    <name evidence="3" type="ORF">JCM19294_2182</name>
</gene>
<dbReference type="EMBL" id="BBML01000001">
    <property type="protein sequence ID" value="GAK95400.1"/>
    <property type="molecule type" value="Genomic_DNA"/>
</dbReference>
<organism evidence="3 4">
    <name type="scientific">Nonlabens tegetincola</name>
    <dbReference type="NCBI Taxonomy" id="323273"/>
    <lineage>
        <taxon>Bacteria</taxon>
        <taxon>Pseudomonadati</taxon>
        <taxon>Bacteroidota</taxon>
        <taxon>Flavobacteriia</taxon>
        <taxon>Flavobacteriales</taxon>
        <taxon>Flavobacteriaceae</taxon>
        <taxon>Nonlabens</taxon>
    </lineage>
</organism>
<keyword evidence="1" id="KW-0732">Signal</keyword>
<dbReference type="SUPFAM" id="SSF52833">
    <property type="entry name" value="Thioredoxin-like"/>
    <property type="match status" value="1"/>
</dbReference>
<name>A0A090PX87_9FLAO</name>